<reference evidence="1" key="1">
    <citation type="submission" date="2021-02" db="EMBL/GenBank/DDBJ databases">
        <authorList>
            <consortium name="DOE Joint Genome Institute"/>
            <person name="Ahrendt S."/>
            <person name="Looney B.P."/>
            <person name="Miyauchi S."/>
            <person name="Morin E."/>
            <person name="Drula E."/>
            <person name="Courty P.E."/>
            <person name="Chicoki N."/>
            <person name="Fauchery L."/>
            <person name="Kohler A."/>
            <person name="Kuo A."/>
            <person name="Labutti K."/>
            <person name="Pangilinan J."/>
            <person name="Lipzen A."/>
            <person name="Riley R."/>
            <person name="Andreopoulos W."/>
            <person name="He G."/>
            <person name="Johnson J."/>
            <person name="Barry K.W."/>
            <person name="Grigoriev I.V."/>
            <person name="Nagy L."/>
            <person name="Hibbett D."/>
            <person name="Henrissat B."/>
            <person name="Matheny P.B."/>
            <person name="Labbe J."/>
            <person name="Martin F."/>
        </authorList>
    </citation>
    <scope>NUCLEOTIDE SEQUENCE</scope>
    <source>
        <strain evidence="1">EC-137</strain>
    </source>
</reference>
<sequence>MPSYFRTRYVPELLSALALSSLSVHLFFHRRQAQSDRDRIAARTSILQDLAQRLRAGENIPDSEVARLRKLARQAEQEHTRADILDSGESAAVGWRDVVFGRRPTPAEDAQRDAFDAHDIDRLRRELEKDASPRA</sequence>
<evidence type="ECO:0000313" key="1">
    <source>
        <dbReference type="EMBL" id="KAI0030320.1"/>
    </source>
</evidence>
<protein>
    <submittedName>
        <fullName evidence="1">Uncharacterized protein</fullName>
    </submittedName>
</protein>
<proteinExistence type="predicted"/>
<dbReference type="EMBL" id="MU273628">
    <property type="protein sequence ID" value="KAI0030320.1"/>
    <property type="molecule type" value="Genomic_DNA"/>
</dbReference>
<evidence type="ECO:0000313" key="2">
    <source>
        <dbReference type="Proteomes" id="UP000814128"/>
    </source>
</evidence>
<name>A0ACB8QFC6_9AGAM</name>
<keyword evidence="2" id="KW-1185">Reference proteome</keyword>
<organism evidence="1 2">
    <name type="scientific">Vararia minispora EC-137</name>
    <dbReference type="NCBI Taxonomy" id="1314806"/>
    <lineage>
        <taxon>Eukaryota</taxon>
        <taxon>Fungi</taxon>
        <taxon>Dikarya</taxon>
        <taxon>Basidiomycota</taxon>
        <taxon>Agaricomycotina</taxon>
        <taxon>Agaricomycetes</taxon>
        <taxon>Russulales</taxon>
        <taxon>Lachnocladiaceae</taxon>
        <taxon>Vararia</taxon>
    </lineage>
</organism>
<comment type="caution">
    <text evidence="1">The sequence shown here is derived from an EMBL/GenBank/DDBJ whole genome shotgun (WGS) entry which is preliminary data.</text>
</comment>
<dbReference type="Proteomes" id="UP000814128">
    <property type="component" value="Unassembled WGS sequence"/>
</dbReference>
<gene>
    <name evidence="1" type="ORF">K488DRAFT_87891</name>
</gene>
<accession>A0ACB8QFC6</accession>
<reference evidence="1" key="2">
    <citation type="journal article" date="2022" name="New Phytol.">
        <title>Evolutionary transition to the ectomycorrhizal habit in the genomes of a hyperdiverse lineage of mushroom-forming fungi.</title>
        <authorList>
            <person name="Looney B."/>
            <person name="Miyauchi S."/>
            <person name="Morin E."/>
            <person name="Drula E."/>
            <person name="Courty P.E."/>
            <person name="Kohler A."/>
            <person name="Kuo A."/>
            <person name="LaButti K."/>
            <person name="Pangilinan J."/>
            <person name="Lipzen A."/>
            <person name="Riley R."/>
            <person name="Andreopoulos W."/>
            <person name="He G."/>
            <person name="Johnson J."/>
            <person name="Nolan M."/>
            <person name="Tritt A."/>
            <person name="Barry K.W."/>
            <person name="Grigoriev I.V."/>
            <person name="Nagy L.G."/>
            <person name="Hibbett D."/>
            <person name="Henrissat B."/>
            <person name="Matheny P.B."/>
            <person name="Labbe J."/>
            <person name="Martin F.M."/>
        </authorList>
    </citation>
    <scope>NUCLEOTIDE SEQUENCE</scope>
    <source>
        <strain evidence="1">EC-137</strain>
    </source>
</reference>